<dbReference type="SMART" id="SM00849">
    <property type="entry name" value="Lactamase_B"/>
    <property type="match status" value="1"/>
</dbReference>
<feature type="domain" description="Metallo-beta-lactamase" evidence="1">
    <location>
        <begin position="40"/>
        <end position="200"/>
    </location>
</feature>
<sequence length="293" mass="32085">MAALPQQLIEFPLSHDTAVSVAPGVRRLVCNNPGMMTGPGTNTYIVGERRLAVIDPGPLDEHHLARLCALGDIGWVLVTHTHRDHSPAARVLAARTGARLLGAIGPQDGHQDDSMCPDVALTDGHQLATDEFTLTAIHTPGHVGNHFCFLHENSRVLFTGDHVMQGSTVVIIPPSGDMQAYIRSVEQLARLPLQALAPGHGHLLGDVPAYLSELVKHRLGREEKVWQALLRQREPQTMAALTALAYDDVDASLHTWAIYSLWAHLVKLEKEGRAQQCLPRPESLSSWQWIACK</sequence>
<dbReference type="CDD" id="cd16278">
    <property type="entry name" value="metallo-hydrolase-like_MBL-fold"/>
    <property type="match status" value="1"/>
</dbReference>
<dbReference type="PANTHER" id="PTHR23131:SF0">
    <property type="entry name" value="ENDORIBONUCLEASE LACTB2"/>
    <property type="match status" value="1"/>
</dbReference>
<dbReference type="InterPro" id="IPR036866">
    <property type="entry name" value="RibonucZ/Hydroxyglut_hydro"/>
</dbReference>
<dbReference type="EMBL" id="JACHXZ010000003">
    <property type="protein sequence ID" value="MBB3168932.1"/>
    <property type="molecule type" value="Genomic_DNA"/>
</dbReference>
<dbReference type="InterPro" id="IPR041516">
    <property type="entry name" value="LACTB2_WH"/>
</dbReference>
<reference evidence="2 3" key="1">
    <citation type="submission" date="2020-08" db="EMBL/GenBank/DDBJ databases">
        <title>Genomic Encyclopedia of Type Strains, Phase III (KMG-III): the genomes of soil and plant-associated and newly described type strains.</title>
        <authorList>
            <person name="Whitman W."/>
        </authorList>
    </citation>
    <scope>NUCLEOTIDE SEQUENCE [LARGE SCALE GENOMIC DNA]</scope>
    <source>
        <strain evidence="2 3">CECT 8571</strain>
    </source>
</reference>
<keyword evidence="2" id="KW-0378">Hydrolase</keyword>
<dbReference type="GO" id="GO:0016787">
    <property type="term" value="F:hydrolase activity"/>
    <property type="evidence" value="ECO:0007669"/>
    <property type="project" value="UniProtKB-KW"/>
</dbReference>
<evidence type="ECO:0000259" key="1">
    <source>
        <dbReference type="SMART" id="SM00849"/>
    </source>
</evidence>
<dbReference type="SUPFAM" id="SSF56281">
    <property type="entry name" value="Metallo-hydrolase/oxidoreductase"/>
    <property type="match status" value="1"/>
</dbReference>
<dbReference type="Proteomes" id="UP000559987">
    <property type="component" value="Unassembled WGS sequence"/>
</dbReference>
<gene>
    <name evidence="2" type="ORF">FHS30_002140</name>
</gene>
<dbReference type="InterPro" id="IPR036388">
    <property type="entry name" value="WH-like_DNA-bd_sf"/>
</dbReference>
<accession>A0A839UM53</accession>
<dbReference type="Gene3D" id="1.10.10.10">
    <property type="entry name" value="Winged helix-like DNA-binding domain superfamily/Winged helix DNA-binding domain"/>
    <property type="match status" value="1"/>
</dbReference>
<evidence type="ECO:0000313" key="3">
    <source>
        <dbReference type="Proteomes" id="UP000559987"/>
    </source>
</evidence>
<dbReference type="Pfam" id="PF00753">
    <property type="entry name" value="Lactamase_B"/>
    <property type="match status" value="1"/>
</dbReference>
<dbReference type="InterPro" id="IPR001279">
    <property type="entry name" value="Metallo-B-lactamas"/>
</dbReference>
<proteinExistence type="predicted"/>
<comment type="caution">
    <text evidence="2">The sequence shown here is derived from an EMBL/GenBank/DDBJ whole genome shotgun (WGS) entry which is preliminary data.</text>
</comment>
<dbReference type="PANTHER" id="PTHR23131">
    <property type="entry name" value="ENDORIBONUCLEASE LACTB2"/>
    <property type="match status" value="1"/>
</dbReference>
<dbReference type="Pfam" id="PF17778">
    <property type="entry name" value="WHD_BLACT"/>
    <property type="match status" value="1"/>
</dbReference>
<protein>
    <submittedName>
        <fullName evidence="2">Glyoxylase-like metal-dependent hydrolase (Beta-lactamase superfamily II)</fullName>
    </submittedName>
</protein>
<organism evidence="2 3">
    <name type="scientific">Simiduia aestuariiviva</name>
    <dbReference type="NCBI Taxonomy" id="1510459"/>
    <lineage>
        <taxon>Bacteria</taxon>
        <taxon>Pseudomonadati</taxon>
        <taxon>Pseudomonadota</taxon>
        <taxon>Gammaproteobacteria</taxon>
        <taxon>Cellvibrionales</taxon>
        <taxon>Cellvibrionaceae</taxon>
        <taxon>Simiduia</taxon>
    </lineage>
</organism>
<dbReference type="Gene3D" id="3.60.15.10">
    <property type="entry name" value="Ribonuclease Z/Hydroxyacylglutathione hydrolase-like"/>
    <property type="match status" value="1"/>
</dbReference>
<name>A0A839UM53_9GAMM</name>
<dbReference type="AlphaFoldDB" id="A0A839UM53"/>
<keyword evidence="3" id="KW-1185">Reference proteome</keyword>
<dbReference type="RefSeq" id="WP_246341283.1">
    <property type="nucleotide sequence ID" value="NZ_JACHXZ010000003.1"/>
</dbReference>
<evidence type="ECO:0000313" key="2">
    <source>
        <dbReference type="EMBL" id="MBB3168932.1"/>
    </source>
</evidence>
<dbReference type="InterPro" id="IPR050662">
    <property type="entry name" value="Sec-metab_biosynth-thioest"/>
</dbReference>